<dbReference type="PANTHER" id="PTHR48438">
    <property type="entry name" value="ALPHA-(1,3)-FUCOSYLTRANSFERASE C-RELATED"/>
    <property type="match status" value="1"/>
</dbReference>
<comment type="subcellular location">
    <subcellularLocation>
        <location evidence="1">Golgi apparatus</location>
        <location evidence="1">Golgi stack membrane</location>
        <topology evidence="1">Single-pass type II membrane protein</topology>
    </subcellularLocation>
</comment>
<feature type="non-terminal residue" evidence="10">
    <location>
        <position position="1"/>
    </location>
</feature>
<evidence type="ECO:0000256" key="7">
    <source>
        <dbReference type="ARBA" id="ARBA00023136"/>
    </source>
</evidence>
<dbReference type="GO" id="GO:0032580">
    <property type="term" value="C:Golgi cisterna membrane"/>
    <property type="evidence" value="ECO:0007669"/>
    <property type="project" value="UniProtKB-SubCell"/>
</dbReference>
<keyword evidence="7" id="KW-0472">Membrane</keyword>
<keyword evidence="6" id="KW-0333">Golgi apparatus</keyword>
<comment type="pathway">
    <text evidence="2">Protein modification; protein glycosylation.</text>
</comment>
<name>A0A5N5TL48_9CRUS</name>
<evidence type="ECO:0000256" key="1">
    <source>
        <dbReference type="ARBA" id="ARBA00004447"/>
    </source>
</evidence>
<organism evidence="10 11">
    <name type="scientific">Armadillidium nasatum</name>
    <dbReference type="NCBI Taxonomy" id="96803"/>
    <lineage>
        <taxon>Eukaryota</taxon>
        <taxon>Metazoa</taxon>
        <taxon>Ecdysozoa</taxon>
        <taxon>Arthropoda</taxon>
        <taxon>Crustacea</taxon>
        <taxon>Multicrustacea</taxon>
        <taxon>Malacostraca</taxon>
        <taxon>Eumalacostraca</taxon>
        <taxon>Peracarida</taxon>
        <taxon>Isopoda</taxon>
        <taxon>Oniscidea</taxon>
        <taxon>Crinocheta</taxon>
        <taxon>Armadillidiidae</taxon>
        <taxon>Armadillidium</taxon>
    </lineage>
</organism>
<evidence type="ECO:0000313" key="11">
    <source>
        <dbReference type="Proteomes" id="UP000326759"/>
    </source>
</evidence>
<dbReference type="InterPro" id="IPR038577">
    <property type="entry name" value="GT10-like_C_sf"/>
</dbReference>
<feature type="domain" description="Fucosyltransferase N-terminal" evidence="9">
    <location>
        <begin position="1"/>
        <end position="45"/>
    </location>
</feature>
<comment type="caution">
    <text evidence="10">The sequence shown here is derived from an EMBL/GenBank/DDBJ whole genome shotgun (WGS) entry which is preliminary data.</text>
</comment>
<evidence type="ECO:0000259" key="9">
    <source>
        <dbReference type="Pfam" id="PF17039"/>
    </source>
</evidence>
<reference evidence="10 11" key="1">
    <citation type="journal article" date="2019" name="PLoS Biol.">
        <title>Sex chromosomes control vertical transmission of feminizing Wolbachia symbionts in an isopod.</title>
        <authorList>
            <person name="Becking T."/>
            <person name="Chebbi M.A."/>
            <person name="Giraud I."/>
            <person name="Moumen B."/>
            <person name="Laverre T."/>
            <person name="Caubet Y."/>
            <person name="Peccoud J."/>
            <person name="Gilbert C."/>
            <person name="Cordaux R."/>
        </authorList>
    </citation>
    <scope>NUCLEOTIDE SEQUENCE [LARGE SCALE GENOMIC DNA]</scope>
    <source>
        <strain evidence="10">ANa2</strain>
        <tissue evidence="10">Whole body excluding digestive tract and cuticle</tissue>
    </source>
</reference>
<evidence type="ECO:0000256" key="2">
    <source>
        <dbReference type="ARBA" id="ARBA00004922"/>
    </source>
</evidence>
<dbReference type="UniPathway" id="UPA00378"/>
<evidence type="ECO:0000313" key="10">
    <source>
        <dbReference type="EMBL" id="KAB7506897.1"/>
    </source>
</evidence>
<keyword evidence="3" id="KW-0812">Transmembrane</keyword>
<dbReference type="Gene3D" id="3.40.50.11660">
    <property type="entry name" value="Glycosyl transferase family 10, C-terminal domain"/>
    <property type="match status" value="1"/>
</dbReference>
<evidence type="ECO:0000256" key="4">
    <source>
        <dbReference type="ARBA" id="ARBA00022968"/>
    </source>
</evidence>
<evidence type="ECO:0000256" key="3">
    <source>
        <dbReference type="ARBA" id="ARBA00022692"/>
    </source>
</evidence>
<keyword evidence="4" id="KW-0735">Signal-anchor</keyword>
<sequence>WVWLSDEGIFETFTAPADSNLDNYNNYFNWSMTYRTDSDVPIPYGRTVPIMDGSGSEINLDIFSKKSKTVAIMGSACTNRNGRWLYARALKSLTDIFVSKQGRLQLIPFLESKLQNSERTRILSIKCISLLQTMRSSKLQRPKPKNLFLDAKFLERVTNFPFKKQRN</sequence>
<dbReference type="OrthoDB" id="427096at2759"/>
<gene>
    <name evidence="10" type="ORF">Anas_00065</name>
</gene>
<keyword evidence="11" id="KW-1185">Reference proteome</keyword>
<dbReference type="GO" id="GO:0008417">
    <property type="term" value="F:fucosyltransferase activity"/>
    <property type="evidence" value="ECO:0007669"/>
    <property type="project" value="InterPro"/>
</dbReference>
<keyword evidence="5" id="KW-1133">Transmembrane helix</keyword>
<dbReference type="SUPFAM" id="SSF53756">
    <property type="entry name" value="UDP-Glycosyltransferase/glycogen phosphorylase"/>
    <property type="match status" value="1"/>
</dbReference>
<dbReference type="PANTHER" id="PTHR48438:SF1">
    <property type="entry name" value="ALPHA-(1,3)-FUCOSYLTRANSFERASE C-RELATED"/>
    <property type="match status" value="1"/>
</dbReference>
<proteinExistence type="predicted"/>
<keyword evidence="8" id="KW-0325">Glycoprotein</keyword>
<evidence type="ECO:0000256" key="8">
    <source>
        <dbReference type="ARBA" id="ARBA00023180"/>
    </source>
</evidence>
<protein>
    <recommendedName>
        <fullName evidence="9">Fucosyltransferase N-terminal domain-containing protein</fullName>
    </recommendedName>
</protein>
<feature type="non-terminal residue" evidence="10">
    <location>
        <position position="167"/>
    </location>
</feature>
<dbReference type="AlphaFoldDB" id="A0A5N5TL48"/>
<evidence type="ECO:0000256" key="5">
    <source>
        <dbReference type="ARBA" id="ARBA00022989"/>
    </source>
</evidence>
<dbReference type="InterPro" id="IPR001503">
    <property type="entry name" value="Glyco_trans_10"/>
</dbReference>
<accession>A0A5N5TL48</accession>
<dbReference type="Proteomes" id="UP000326759">
    <property type="component" value="Unassembled WGS sequence"/>
</dbReference>
<dbReference type="Pfam" id="PF17039">
    <property type="entry name" value="Glyco_tran_10_N"/>
    <property type="match status" value="1"/>
</dbReference>
<evidence type="ECO:0000256" key="6">
    <source>
        <dbReference type="ARBA" id="ARBA00023034"/>
    </source>
</evidence>
<dbReference type="EMBL" id="SEYY01000594">
    <property type="protein sequence ID" value="KAB7506897.1"/>
    <property type="molecule type" value="Genomic_DNA"/>
</dbReference>
<dbReference type="InterPro" id="IPR031481">
    <property type="entry name" value="Glyco_tran_10_N"/>
</dbReference>